<dbReference type="InterPro" id="IPR049874">
    <property type="entry name" value="ROK_cs"/>
</dbReference>
<evidence type="ECO:0000313" key="2">
    <source>
        <dbReference type="EMBL" id="KWX80444.1"/>
    </source>
</evidence>
<comment type="similarity">
    <text evidence="1">Belongs to the ROK (NagC/XylR) family.</text>
</comment>
<dbReference type="Gene3D" id="3.30.420.40">
    <property type="match status" value="2"/>
</dbReference>
<evidence type="ECO:0000313" key="3">
    <source>
        <dbReference type="Proteomes" id="UP000070475"/>
    </source>
</evidence>
<name>A0A132U9S1_9BACL</name>
<keyword evidence="3" id="KW-1185">Reference proteome</keyword>
<protein>
    <submittedName>
        <fullName evidence="2">ROK family protein</fullName>
    </submittedName>
</protein>
<evidence type="ECO:0000256" key="1">
    <source>
        <dbReference type="ARBA" id="ARBA00006479"/>
    </source>
</evidence>
<dbReference type="InterPro" id="IPR043129">
    <property type="entry name" value="ATPase_NBD"/>
</dbReference>
<organism evidence="2 3">
    <name type="scientific">Paenibacillus riograndensis</name>
    <dbReference type="NCBI Taxonomy" id="483937"/>
    <lineage>
        <taxon>Bacteria</taxon>
        <taxon>Bacillati</taxon>
        <taxon>Bacillota</taxon>
        <taxon>Bacilli</taxon>
        <taxon>Bacillales</taxon>
        <taxon>Paenibacillaceae</taxon>
        <taxon>Paenibacillus</taxon>
        <taxon>Paenibacillus sonchi group</taxon>
    </lineage>
</organism>
<dbReference type="PANTHER" id="PTHR18964">
    <property type="entry name" value="ROK (REPRESSOR, ORF, KINASE) FAMILY"/>
    <property type="match status" value="1"/>
</dbReference>
<dbReference type="RefSeq" id="WP_060859307.1">
    <property type="nucleotide sequence ID" value="NZ_LIRB01000100.1"/>
</dbReference>
<dbReference type="PANTHER" id="PTHR18964:SF149">
    <property type="entry name" value="BIFUNCTIONAL UDP-N-ACETYLGLUCOSAMINE 2-EPIMERASE_N-ACETYLMANNOSAMINE KINASE"/>
    <property type="match status" value="1"/>
</dbReference>
<dbReference type="Proteomes" id="UP000070475">
    <property type="component" value="Unassembled WGS sequence"/>
</dbReference>
<dbReference type="Pfam" id="PF00480">
    <property type="entry name" value="ROK"/>
    <property type="match status" value="1"/>
</dbReference>
<comment type="caution">
    <text evidence="2">The sequence shown here is derived from an EMBL/GenBank/DDBJ whole genome shotgun (WGS) entry which is preliminary data.</text>
</comment>
<dbReference type="PROSITE" id="PS01125">
    <property type="entry name" value="ROK"/>
    <property type="match status" value="1"/>
</dbReference>
<dbReference type="EMBL" id="LIRB01000100">
    <property type="protein sequence ID" value="KWX80444.1"/>
    <property type="molecule type" value="Genomic_DNA"/>
</dbReference>
<accession>A0A132U9S1</accession>
<reference evidence="2 3" key="1">
    <citation type="submission" date="2015-08" db="EMBL/GenBank/DDBJ databases">
        <title>Genomes of Paenibacillus riograndensis.</title>
        <authorList>
            <person name="Sant'Anna F.H."/>
            <person name="Souza R."/>
            <person name="Ambrosini A."/>
            <person name="Bach E."/>
            <person name="Fernandes G."/>
            <person name="Balsanelli E."/>
            <person name="Baura V.A."/>
            <person name="Pedrosa F.O."/>
            <person name="Souza E.M."/>
            <person name="Passaglia L."/>
        </authorList>
    </citation>
    <scope>NUCLEOTIDE SEQUENCE [LARGE SCALE GENOMIC DNA]</scope>
    <source>
        <strain evidence="2 3">CAS34</strain>
    </source>
</reference>
<sequence>MTDALVSIDMGGSAARLAIFDRKVMKMEDSVKIDLGAGTEPLEAVSQLAGVIGRWEQARKGAIHTVVAGLAGLHDAAGTITTWPNRPAWNGFPFREAFTSATNRPIILFDDANLAAMGEYRFGLAHPVSPLLYVVVGTGIGSALVMQGDVYEGARGASGELGHITVDPNGEPCPCGGFGCLQLYASGRAIERMAAAKGLPITKASDVFRLAAQGNEAARRLIQDSIRLLAIGIANAVRLLDPVSVVVGGGMVSRFPEAYRSLEKAVQQFLGTLPQKNVQVSLSVLGDDAALWGGLAYGLQQVSIKNKEMEGVHNE</sequence>
<dbReference type="SUPFAM" id="SSF53067">
    <property type="entry name" value="Actin-like ATPase domain"/>
    <property type="match status" value="1"/>
</dbReference>
<proteinExistence type="inferred from homology"/>
<dbReference type="AlphaFoldDB" id="A0A132U9S1"/>
<dbReference type="OrthoDB" id="9810372at2"/>
<dbReference type="InterPro" id="IPR000600">
    <property type="entry name" value="ROK"/>
</dbReference>
<gene>
    <name evidence="2" type="ORF">AMQ84_03595</name>
</gene>
<dbReference type="PATRIC" id="fig|483937.3.peg.5350"/>